<accession>A0A328AYV2</accession>
<dbReference type="Proteomes" id="UP000249842">
    <property type="component" value="Unassembled WGS sequence"/>
</dbReference>
<evidence type="ECO:0000256" key="1">
    <source>
        <dbReference type="SAM" id="Phobius"/>
    </source>
</evidence>
<protein>
    <submittedName>
        <fullName evidence="2">Uncharacterized protein</fullName>
    </submittedName>
</protein>
<keyword evidence="1" id="KW-0812">Transmembrane</keyword>
<reference evidence="3" key="1">
    <citation type="submission" date="2018-05" db="EMBL/GenBank/DDBJ databases">
        <authorList>
            <person name="Li X."/>
        </authorList>
    </citation>
    <scope>NUCLEOTIDE SEQUENCE [LARGE SCALE GENOMIC DNA]</scope>
    <source>
        <strain evidence="3">HKS-05</strain>
    </source>
</reference>
<feature type="transmembrane region" description="Helical" evidence="1">
    <location>
        <begin position="12"/>
        <end position="31"/>
    </location>
</feature>
<evidence type="ECO:0000313" key="2">
    <source>
        <dbReference type="EMBL" id="RAK58856.1"/>
    </source>
</evidence>
<comment type="caution">
    <text evidence="2">The sequence shown here is derived from an EMBL/GenBank/DDBJ whole genome shotgun (WGS) entry which is preliminary data.</text>
</comment>
<dbReference type="EMBL" id="QFYP01000001">
    <property type="protein sequence ID" value="RAK58856.1"/>
    <property type="molecule type" value="Genomic_DNA"/>
</dbReference>
<keyword evidence="3" id="KW-1185">Reference proteome</keyword>
<dbReference type="RefSeq" id="WP_111456149.1">
    <property type="nucleotide sequence ID" value="NZ_QFYP01000001.1"/>
</dbReference>
<keyword evidence="1" id="KW-0472">Membrane</keyword>
<dbReference type="AlphaFoldDB" id="A0A328AYV2"/>
<gene>
    <name evidence="2" type="ORF">DJ021_03090</name>
</gene>
<organism evidence="2 3">
    <name type="scientific">Phenylobacterium hankyongense</name>
    <dbReference type="NCBI Taxonomy" id="1813876"/>
    <lineage>
        <taxon>Bacteria</taxon>
        <taxon>Pseudomonadati</taxon>
        <taxon>Pseudomonadota</taxon>
        <taxon>Alphaproteobacteria</taxon>
        <taxon>Caulobacterales</taxon>
        <taxon>Caulobacteraceae</taxon>
        <taxon>Phenylobacterium</taxon>
    </lineage>
</organism>
<sequence length="94" mass="9927">MNLFASPAQTVAVIGVIGWPFAAGLAVVVWSKTRAAAHARKLAALDGRLRGMFRTVESRGAPAHLSRVIDVLEEAETLAPVAPPTPKRSAKTRA</sequence>
<name>A0A328AYV2_9CAUL</name>
<evidence type="ECO:0000313" key="3">
    <source>
        <dbReference type="Proteomes" id="UP000249842"/>
    </source>
</evidence>
<proteinExistence type="predicted"/>
<keyword evidence="1" id="KW-1133">Transmembrane helix</keyword>